<evidence type="ECO:0000313" key="2">
    <source>
        <dbReference type="Proteomes" id="UP001464891"/>
    </source>
</evidence>
<dbReference type="PANTHER" id="PTHR36109">
    <property type="entry name" value="MEMBRANE PROTEIN-RELATED"/>
    <property type="match status" value="1"/>
</dbReference>
<accession>A0ABV0JCI5</accession>
<sequence length="184" mass="18478">MTDNQQKRALGAFSTRSAVETALHELQATGFPMNQVSVIAKNADESQEVSGAHMQSQVGDQEVGAGNATASNLAYGGAAATVLLGLTSLSIPGVGAVLAAGTLAASLVASVAGAGINAASANSVVQAMAASGIAKEQAEIYSDRLLRGDYVVLIEGSDAEIQQAADVLSQKSIQDWGIYAAANA</sequence>
<organism evidence="1 2">
    <name type="scientific">Trichocoleus desertorum GB2-A4</name>
    <dbReference type="NCBI Taxonomy" id="2933944"/>
    <lineage>
        <taxon>Bacteria</taxon>
        <taxon>Bacillati</taxon>
        <taxon>Cyanobacteriota</taxon>
        <taxon>Cyanophyceae</taxon>
        <taxon>Leptolyngbyales</taxon>
        <taxon>Trichocoleusaceae</taxon>
        <taxon>Trichocoleus</taxon>
    </lineage>
</organism>
<proteinExistence type="predicted"/>
<keyword evidence="2" id="KW-1185">Reference proteome</keyword>
<protein>
    <submittedName>
        <fullName evidence="1">DUF1269 domain-containing protein</fullName>
    </submittedName>
</protein>
<dbReference type="RefSeq" id="WP_190437676.1">
    <property type="nucleotide sequence ID" value="NZ_JAMPKM010000011.1"/>
</dbReference>
<dbReference type="Proteomes" id="UP001464891">
    <property type="component" value="Unassembled WGS sequence"/>
</dbReference>
<dbReference type="PANTHER" id="PTHR36109:SF2">
    <property type="entry name" value="MEMBRANE PROTEIN"/>
    <property type="match status" value="1"/>
</dbReference>
<gene>
    <name evidence="1" type="ORF">NC998_17920</name>
</gene>
<reference evidence="1 2" key="1">
    <citation type="submission" date="2022-04" db="EMBL/GenBank/DDBJ databases">
        <title>Positive selection, recombination, and allopatry shape intraspecific diversity of widespread and dominant cyanobacteria.</title>
        <authorList>
            <person name="Wei J."/>
            <person name="Shu W."/>
            <person name="Hu C."/>
        </authorList>
    </citation>
    <scope>NUCLEOTIDE SEQUENCE [LARGE SCALE GENOMIC DNA]</scope>
    <source>
        <strain evidence="1 2">GB2-A4</strain>
    </source>
</reference>
<evidence type="ECO:0000313" key="1">
    <source>
        <dbReference type="EMBL" id="MEP0818978.1"/>
    </source>
</evidence>
<name>A0ABV0JCI5_9CYAN</name>
<dbReference type="InterPro" id="IPR052948">
    <property type="entry name" value="Low_temp-induced_all0457"/>
</dbReference>
<comment type="caution">
    <text evidence="1">The sequence shown here is derived from an EMBL/GenBank/DDBJ whole genome shotgun (WGS) entry which is preliminary data.</text>
</comment>
<dbReference type="EMBL" id="JAMPKM010000011">
    <property type="protein sequence ID" value="MEP0818978.1"/>
    <property type="molecule type" value="Genomic_DNA"/>
</dbReference>